<protein>
    <submittedName>
        <fullName evidence="1">Uncharacterized protein</fullName>
    </submittedName>
</protein>
<comment type="caution">
    <text evidence="1">The sequence shown here is derived from an EMBL/GenBank/DDBJ whole genome shotgun (WGS) entry which is preliminary data.</text>
</comment>
<accession>A0ABU0D2G1</accession>
<organism evidence="1 2">
    <name type="scientific">Lederbergia wuyishanensis</name>
    <dbReference type="NCBI Taxonomy" id="1347903"/>
    <lineage>
        <taxon>Bacteria</taxon>
        <taxon>Bacillati</taxon>
        <taxon>Bacillota</taxon>
        <taxon>Bacilli</taxon>
        <taxon>Bacillales</taxon>
        <taxon>Bacillaceae</taxon>
        <taxon>Lederbergia</taxon>
    </lineage>
</organism>
<dbReference type="Proteomes" id="UP001232343">
    <property type="component" value="Unassembled WGS sequence"/>
</dbReference>
<name>A0ABU0D2G1_9BACI</name>
<reference evidence="1 2" key="1">
    <citation type="submission" date="2023-07" db="EMBL/GenBank/DDBJ databases">
        <title>Genomic Encyclopedia of Type Strains, Phase IV (KMG-IV): sequencing the most valuable type-strain genomes for metagenomic binning, comparative biology and taxonomic classification.</title>
        <authorList>
            <person name="Goeker M."/>
        </authorList>
    </citation>
    <scope>NUCLEOTIDE SEQUENCE [LARGE SCALE GENOMIC DNA]</scope>
    <source>
        <strain evidence="1 2">DSM 27848</strain>
    </source>
</reference>
<gene>
    <name evidence="1" type="ORF">J2S14_001382</name>
</gene>
<proteinExistence type="predicted"/>
<dbReference type="EMBL" id="JAUSUO010000002">
    <property type="protein sequence ID" value="MDQ0342570.1"/>
    <property type="molecule type" value="Genomic_DNA"/>
</dbReference>
<evidence type="ECO:0000313" key="1">
    <source>
        <dbReference type="EMBL" id="MDQ0342570.1"/>
    </source>
</evidence>
<dbReference type="RefSeq" id="WP_244680878.1">
    <property type="nucleotide sequence ID" value="NZ_JALIRM010000002.1"/>
</dbReference>
<keyword evidence="2" id="KW-1185">Reference proteome</keyword>
<evidence type="ECO:0000313" key="2">
    <source>
        <dbReference type="Proteomes" id="UP001232343"/>
    </source>
</evidence>
<sequence>MQNTIPLYRSLDEKLFNKIGYEVEPVIFSHSFEEEERIFTLDGEGEEKPNVYLMNDKEGIWDPSIHDLTIQQRCSLEMPSFLFGSSGVATKDSRLGVAVNWYSRTSSMRGIEPISTLEAYEVGPKEFDIEITYKPGQLRGSVVIETVLYLENSGKWSEPGYATKVGTILGVLDSKTLYIDGEGSEFPIVEIEDPTKPLWWVECNWTDPMTDLFDQENVRIYLNLKHRYAKDINHLKKGIAQSPLLIEILAASFQIIINELSQSQDWADIKIGQNVEKGSIGEAIYYFLNTFGWDTSSPEKLARTIREDLYSRFVG</sequence>